<comment type="similarity">
    <text evidence="1">Belongs to the folylpolyglutamate synthase family.</text>
</comment>
<feature type="compositionally biased region" description="Basic residues" evidence="7">
    <location>
        <begin position="314"/>
        <end position="325"/>
    </location>
</feature>
<dbReference type="GO" id="GO:0004326">
    <property type="term" value="F:tetrahydrofolylpolyglutamate synthase activity"/>
    <property type="evidence" value="ECO:0007669"/>
    <property type="project" value="InterPro"/>
</dbReference>
<feature type="region of interest" description="Disordered" evidence="7">
    <location>
        <begin position="310"/>
        <end position="331"/>
    </location>
</feature>
<dbReference type="PROSITE" id="PS01012">
    <property type="entry name" value="FOLYLPOLYGLU_SYNT_2"/>
    <property type="match status" value="1"/>
</dbReference>
<dbReference type="GO" id="GO:0008841">
    <property type="term" value="F:dihydrofolate synthase activity"/>
    <property type="evidence" value="ECO:0007669"/>
    <property type="project" value="TreeGrafter"/>
</dbReference>
<feature type="region of interest" description="Disordered" evidence="7">
    <location>
        <begin position="467"/>
        <end position="487"/>
    </location>
</feature>
<dbReference type="GO" id="GO:0005829">
    <property type="term" value="C:cytosol"/>
    <property type="evidence" value="ECO:0007669"/>
    <property type="project" value="TreeGrafter"/>
</dbReference>
<keyword evidence="5" id="KW-0067">ATP-binding</keyword>
<dbReference type="EMBL" id="KZ678139">
    <property type="protein sequence ID" value="PSN63956.1"/>
    <property type="molecule type" value="Genomic_DNA"/>
</dbReference>
<name>A0A2T2NFB9_CORCC</name>
<keyword evidence="6" id="KW-0460">Magnesium</keyword>
<evidence type="ECO:0000259" key="8">
    <source>
        <dbReference type="Pfam" id="PF08245"/>
    </source>
</evidence>
<evidence type="ECO:0000256" key="4">
    <source>
        <dbReference type="ARBA" id="ARBA00022741"/>
    </source>
</evidence>
<feature type="domain" description="Mur ligase central" evidence="8">
    <location>
        <begin position="25"/>
        <end position="168"/>
    </location>
</feature>
<accession>A0A2T2NFB9</accession>
<dbReference type="SUPFAM" id="SSF53623">
    <property type="entry name" value="MurD-like peptide ligases, catalytic domain"/>
    <property type="match status" value="1"/>
</dbReference>
<gene>
    <name evidence="9" type="ORF">BS50DRAFT_558238</name>
</gene>
<dbReference type="InterPro" id="IPR036615">
    <property type="entry name" value="Mur_ligase_C_dom_sf"/>
</dbReference>
<dbReference type="PANTHER" id="PTHR11136">
    <property type="entry name" value="FOLYLPOLYGLUTAMATE SYNTHASE-RELATED"/>
    <property type="match status" value="1"/>
</dbReference>
<evidence type="ECO:0000313" key="10">
    <source>
        <dbReference type="Proteomes" id="UP000240883"/>
    </source>
</evidence>
<proteinExistence type="inferred from homology"/>
<evidence type="ECO:0000313" key="9">
    <source>
        <dbReference type="EMBL" id="PSN63956.1"/>
    </source>
</evidence>
<dbReference type="GO" id="GO:0005739">
    <property type="term" value="C:mitochondrion"/>
    <property type="evidence" value="ECO:0007669"/>
    <property type="project" value="TreeGrafter"/>
</dbReference>
<evidence type="ECO:0000256" key="1">
    <source>
        <dbReference type="ARBA" id="ARBA00008276"/>
    </source>
</evidence>
<reference evidence="9 10" key="1">
    <citation type="journal article" date="2018" name="Front. Microbiol.">
        <title>Genome-Wide Analysis of Corynespora cassiicola Leaf Fall Disease Putative Effectors.</title>
        <authorList>
            <person name="Lopez D."/>
            <person name="Ribeiro S."/>
            <person name="Label P."/>
            <person name="Fumanal B."/>
            <person name="Venisse J.S."/>
            <person name="Kohler A."/>
            <person name="de Oliveira R.R."/>
            <person name="Labutti K."/>
            <person name="Lipzen A."/>
            <person name="Lail K."/>
            <person name="Bauer D."/>
            <person name="Ohm R.A."/>
            <person name="Barry K.W."/>
            <person name="Spatafora J."/>
            <person name="Grigoriev I.V."/>
            <person name="Martin F.M."/>
            <person name="Pujade-Renaud V."/>
        </authorList>
    </citation>
    <scope>NUCLEOTIDE SEQUENCE [LARGE SCALE GENOMIC DNA]</scope>
    <source>
        <strain evidence="9 10">Philippines</strain>
    </source>
</reference>
<dbReference type="Gene3D" id="3.90.190.20">
    <property type="entry name" value="Mur ligase, C-terminal domain"/>
    <property type="match status" value="1"/>
</dbReference>
<feature type="region of interest" description="Disordered" evidence="7">
    <location>
        <begin position="502"/>
        <end position="583"/>
    </location>
</feature>
<evidence type="ECO:0000256" key="2">
    <source>
        <dbReference type="ARBA" id="ARBA00022598"/>
    </source>
</evidence>
<keyword evidence="4" id="KW-0547">Nucleotide-binding</keyword>
<dbReference type="Gene3D" id="3.40.1190.10">
    <property type="entry name" value="Mur-like, catalytic domain"/>
    <property type="match status" value="1"/>
</dbReference>
<evidence type="ECO:0000256" key="6">
    <source>
        <dbReference type="ARBA" id="ARBA00022842"/>
    </source>
</evidence>
<dbReference type="GO" id="GO:0005524">
    <property type="term" value="F:ATP binding"/>
    <property type="evidence" value="ECO:0007669"/>
    <property type="project" value="UniProtKB-KW"/>
</dbReference>
<dbReference type="STRING" id="1448308.A0A2T2NFB9"/>
<protein>
    <submittedName>
        <fullName evidence="9">Mur ligase</fullName>
    </submittedName>
</protein>
<dbReference type="PANTHER" id="PTHR11136:SF0">
    <property type="entry name" value="DIHYDROFOLATE SYNTHETASE-RELATED"/>
    <property type="match status" value="1"/>
</dbReference>
<dbReference type="NCBIfam" id="TIGR01499">
    <property type="entry name" value="folC"/>
    <property type="match status" value="1"/>
</dbReference>
<feature type="compositionally biased region" description="Polar residues" evidence="7">
    <location>
        <begin position="569"/>
        <end position="583"/>
    </location>
</feature>
<dbReference type="Proteomes" id="UP000240883">
    <property type="component" value="Unassembled WGS sequence"/>
</dbReference>
<evidence type="ECO:0000256" key="7">
    <source>
        <dbReference type="SAM" id="MobiDB-lite"/>
    </source>
</evidence>
<dbReference type="InterPro" id="IPR013221">
    <property type="entry name" value="Mur_ligase_cen"/>
</dbReference>
<evidence type="ECO:0000256" key="3">
    <source>
        <dbReference type="ARBA" id="ARBA00022723"/>
    </source>
</evidence>
<sequence length="583" mass="64700">MIQPGLERIGLLLKNIEIPWKSIHVAGTNGKGSICAYASALLSRRTIRNGRFTSPHLVNRWDGITINDTPVSRGEFVQAEAQIKRLNEEEKIGASEFEILTATAFKLFTDKQVKVAVVEVGMGGKLDATNILNNQIVSVISKIARDHQDFLGSTLEEIAAHKAGILRPNVPYIVNPSNEFSVHAKIDDYANEIGAGPRLHGDTEELRNALYSTKEWHTVAGPLRPFQRDNMVLALLAVLQVLDHFNMPGGDRTNKLILGLRNKRFGGRLQLRACSPVFGESSTKVLVDGAHNPDAAQALSEFVYHNLRYTPKDNKRRPSKHKNSRKTVSPKPKPVTWVIAMTAGKDARGYLETLLMPGDNVVTTVFDPVDGMPWVKPMDPKELLDIALEVQPDITGLAVPEPGAFRALSTAKYLANNPVVLTGSLYFVSTFERERENFKSEPSWATLSIVRTEERNRVTKFFSKTVKPRAEAKRDAEQGDTNERTRLEAEIARIDEEMRRLQEAEPEIGESFTSDGSDLEGDDMVASDSGADDLGSNDIPEPRFRIVKHYSRNHNISKEVGNDRAGSVLQPNSSPVWKIGKSQ</sequence>
<dbReference type="InterPro" id="IPR001645">
    <property type="entry name" value="Folylpolyglutamate_synth"/>
</dbReference>
<dbReference type="InterPro" id="IPR036565">
    <property type="entry name" value="Mur-like_cat_sf"/>
</dbReference>
<dbReference type="AlphaFoldDB" id="A0A2T2NFB9"/>
<dbReference type="Pfam" id="PF08245">
    <property type="entry name" value="Mur_ligase_M"/>
    <property type="match status" value="1"/>
</dbReference>
<dbReference type="OrthoDB" id="5212574at2759"/>
<dbReference type="UniPathway" id="UPA00850"/>
<dbReference type="SUPFAM" id="SSF53244">
    <property type="entry name" value="MurD-like peptide ligases, peptide-binding domain"/>
    <property type="match status" value="1"/>
</dbReference>
<keyword evidence="3" id="KW-0479">Metal-binding</keyword>
<keyword evidence="2 9" id="KW-0436">Ligase</keyword>
<evidence type="ECO:0000256" key="5">
    <source>
        <dbReference type="ARBA" id="ARBA00022840"/>
    </source>
</evidence>
<dbReference type="GO" id="GO:0046872">
    <property type="term" value="F:metal ion binding"/>
    <property type="evidence" value="ECO:0007669"/>
    <property type="project" value="UniProtKB-KW"/>
</dbReference>
<keyword evidence="10" id="KW-1185">Reference proteome</keyword>
<feature type="compositionally biased region" description="Basic and acidic residues" evidence="7">
    <location>
        <begin position="468"/>
        <end position="487"/>
    </location>
</feature>
<organism evidence="9 10">
    <name type="scientific">Corynespora cassiicola Philippines</name>
    <dbReference type="NCBI Taxonomy" id="1448308"/>
    <lineage>
        <taxon>Eukaryota</taxon>
        <taxon>Fungi</taxon>
        <taxon>Dikarya</taxon>
        <taxon>Ascomycota</taxon>
        <taxon>Pezizomycotina</taxon>
        <taxon>Dothideomycetes</taxon>
        <taxon>Pleosporomycetidae</taxon>
        <taxon>Pleosporales</taxon>
        <taxon>Corynesporascaceae</taxon>
        <taxon>Corynespora</taxon>
    </lineage>
</organism>
<dbReference type="InterPro" id="IPR018109">
    <property type="entry name" value="Folylpolyglutamate_synth_CS"/>
</dbReference>